<proteinExistence type="predicted"/>
<dbReference type="EMBL" id="JBJGBS010000020">
    <property type="protein sequence ID" value="MFO3704723.1"/>
    <property type="molecule type" value="Genomic_DNA"/>
</dbReference>
<dbReference type="Proteomes" id="UP001637990">
    <property type="component" value="Unassembled WGS sequence"/>
</dbReference>
<name>A0ABW9MLI1_9XANT</name>
<reference evidence="1 2" key="1">
    <citation type="submission" date="2024-11" db="EMBL/GenBank/DDBJ databases">
        <title>Genome sequencing of Xanthomonas codiaei.</title>
        <authorList>
            <person name="Studholme D.J."/>
        </authorList>
    </citation>
    <scope>NUCLEOTIDE SEQUENCE [LARGE SCALE GENOMIC DNA]</scope>
    <source>
        <strain evidence="1 2">NCPPB 4350</strain>
    </source>
</reference>
<comment type="caution">
    <text evidence="1">The sequence shown here is derived from an EMBL/GenBank/DDBJ whole genome shotgun (WGS) entry which is preliminary data.</text>
</comment>
<keyword evidence="2" id="KW-1185">Reference proteome</keyword>
<evidence type="ECO:0000313" key="1">
    <source>
        <dbReference type="EMBL" id="MFO3704723.1"/>
    </source>
</evidence>
<protein>
    <submittedName>
        <fullName evidence="1">Uncharacterized protein</fullName>
    </submittedName>
</protein>
<organism evidence="1 2">
    <name type="scientific">Xanthomonas codiaei</name>
    <dbReference type="NCBI Taxonomy" id="56463"/>
    <lineage>
        <taxon>Bacteria</taxon>
        <taxon>Pseudomonadati</taxon>
        <taxon>Pseudomonadota</taxon>
        <taxon>Gammaproteobacteria</taxon>
        <taxon>Lysobacterales</taxon>
        <taxon>Lysobacteraceae</taxon>
        <taxon>Xanthomonas</taxon>
    </lineage>
</organism>
<gene>
    <name evidence="1" type="ORF">ACI6Q5_06985</name>
</gene>
<sequence length="60" mass="6076">ALMQMELLAIPQAFDGGAETQLSVRHAGMDEQSLHTLQPAGIETAPGACGLLAQACIAGA</sequence>
<evidence type="ECO:0000313" key="2">
    <source>
        <dbReference type="Proteomes" id="UP001637990"/>
    </source>
</evidence>
<feature type="non-terminal residue" evidence="1">
    <location>
        <position position="1"/>
    </location>
</feature>
<dbReference type="RefSeq" id="WP_410049667.1">
    <property type="nucleotide sequence ID" value="NZ_JBJGBS010000020.1"/>
</dbReference>
<accession>A0ABW9MLI1</accession>